<gene>
    <name evidence="2" type="ORF">EA473_18675</name>
</gene>
<dbReference type="OrthoDB" id="225748at2157"/>
<dbReference type="AlphaFoldDB" id="A0A3N6M8V5"/>
<feature type="domain" description="MaoC-like" evidence="1">
    <location>
        <begin position="19"/>
        <end position="111"/>
    </location>
</feature>
<comment type="caution">
    <text evidence="2">The sequence shown here is derived from an EMBL/GenBank/DDBJ whole genome shotgun (WGS) entry which is preliminary data.</text>
</comment>
<dbReference type="Gene3D" id="3.10.129.10">
    <property type="entry name" value="Hotdog Thioesterase"/>
    <property type="match status" value="1"/>
</dbReference>
<name>A0A3N6M8V5_NATCH</name>
<dbReference type="SUPFAM" id="SSF54637">
    <property type="entry name" value="Thioesterase/thiol ester dehydrase-isomerase"/>
    <property type="match status" value="1"/>
</dbReference>
<sequence>MTALNYDDLRAGENRTVGSFSLTETEIQSFARQYDPQPFHTDPSAAESTLFGGLVASGWQTACRCMDLLVRNFFDDLGGAVGLHMTDLQWPTPVRPGDTITVTFEILEKEPIPDRAGSGYLDVRITGTNQDDEDVIRWTVRSLVPE</sequence>
<evidence type="ECO:0000313" key="2">
    <source>
        <dbReference type="EMBL" id="RQG91821.1"/>
    </source>
</evidence>
<protein>
    <submittedName>
        <fullName evidence="2">Acyl dehydratase</fullName>
    </submittedName>
</protein>
<dbReference type="PANTHER" id="PTHR43664">
    <property type="entry name" value="MONOAMINE OXIDASE-RELATED"/>
    <property type="match status" value="1"/>
</dbReference>
<reference evidence="2 3" key="1">
    <citation type="submission" date="2018-10" db="EMBL/GenBank/DDBJ databases">
        <title>Natrarchaeobius chitinivorans gen. nov., sp. nov., and Natrarchaeobius haloalkaliphilus sp. nov., alkaliphilic, chitin-utilizing haloarchaea from hypersaline alkaline lakes.</title>
        <authorList>
            <person name="Sorokin D.Y."/>
            <person name="Elcheninov A.G."/>
            <person name="Kostrikina N.A."/>
            <person name="Bale N.J."/>
            <person name="Sinninghe Damste J.S."/>
            <person name="Khijniak T.V."/>
            <person name="Kublanov I.V."/>
            <person name="Toshchakov S.V."/>
        </authorList>
    </citation>
    <scope>NUCLEOTIDE SEQUENCE [LARGE SCALE GENOMIC DNA]</scope>
    <source>
        <strain evidence="2 3">AArcht4T</strain>
    </source>
</reference>
<dbReference type="InterPro" id="IPR002539">
    <property type="entry name" value="MaoC-like_dom"/>
</dbReference>
<dbReference type="Proteomes" id="UP000282323">
    <property type="component" value="Unassembled WGS sequence"/>
</dbReference>
<dbReference type="EMBL" id="REGA01000020">
    <property type="protein sequence ID" value="RQG91821.1"/>
    <property type="molecule type" value="Genomic_DNA"/>
</dbReference>
<dbReference type="Pfam" id="PF01575">
    <property type="entry name" value="MaoC_dehydratas"/>
    <property type="match status" value="1"/>
</dbReference>
<organism evidence="2 3">
    <name type="scientific">Natrarchaeobius chitinivorans</name>
    <dbReference type="NCBI Taxonomy" id="1679083"/>
    <lineage>
        <taxon>Archaea</taxon>
        <taxon>Methanobacteriati</taxon>
        <taxon>Methanobacteriota</taxon>
        <taxon>Stenosarchaea group</taxon>
        <taxon>Halobacteria</taxon>
        <taxon>Halobacteriales</taxon>
        <taxon>Natrialbaceae</taxon>
        <taxon>Natrarchaeobius</taxon>
    </lineage>
</organism>
<keyword evidence="3" id="KW-1185">Reference proteome</keyword>
<evidence type="ECO:0000259" key="1">
    <source>
        <dbReference type="Pfam" id="PF01575"/>
    </source>
</evidence>
<dbReference type="PANTHER" id="PTHR43664:SF1">
    <property type="entry name" value="BETA-METHYLMALYL-COA DEHYDRATASE"/>
    <property type="match status" value="1"/>
</dbReference>
<dbReference type="RefSeq" id="WP_124197094.1">
    <property type="nucleotide sequence ID" value="NZ_REGA01000020.1"/>
</dbReference>
<dbReference type="InterPro" id="IPR029069">
    <property type="entry name" value="HotDog_dom_sf"/>
</dbReference>
<accession>A0A3N6M8V5</accession>
<proteinExistence type="predicted"/>
<evidence type="ECO:0000313" key="3">
    <source>
        <dbReference type="Proteomes" id="UP000282323"/>
    </source>
</evidence>
<dbReference type="InterPro" id="IPR052342">
    <property type="entry name" value="MCH/BMMD"/>
</dbReference>